<evidence type="ECO:0000256" key="1">
    <source>
        <dbReference type="ARBA" id="ARBA00004651"/>
    </source>
</evidence>
<comment type="subcellular location">
    <subcellularLocation>
        <location evidence="1">Cell membrane</location>
        <topology evidence="1">Multi-pass membrane protein</topology>
    </subcellularLocation>
</comment>
<feature type="transmembrane region" description="Helical" evidence="6">
    <location>
        <begin position="55"/>
        <end position="79"/>
    </location>
</feature>
<dbReference type="RefSeq" id="WP_376978102.1">
    <property type="nucleotide sequence ID" value="NZ_JBHLSV010000003.1"/>
</dbReference>
<keyword evidence="2" id="KW-1003">Cell membrane</keyword>
<feature type="transmembrane region" description="Helical" evidence="6">
    <location>
        <begin position="110"/>
        <end position="133"/>
    </location>
</feature>
<dbReference type="PROSITE" id="PS50850">
    <property type="entry name" value="MFS"/>
    <property type="match status" value="1"/>
</dbReference>
<dbReference type="Proteomes" id="UP001589793">
    <property type="component" value="Unassembled WGS sequence"/>
</dbReference>
<dbReference type="Pfam" id="PF07690">
    <property type="entry name" value="MFS_1"/>
    <property type="match status" value="1"/>
</dbReference>
<evidence type="ECO:0000256" key="3">
    <source>
        <dbReference type="ARBA" id="ARBA00022692"/>
    </source>
</evidence>
<feature type="transmembrane region" description="Helical" evidence="6">
    <location>
        <begin position="251"/>
        <end position="276"/>
    </location>
</feature>
<dbReference type="InterPro" id="IPR020846">
    <property type="entry name" value="MFS_dom"/>
</dbReference>
<dbReference type="Gene3D" id="1.20.1250.20">
    <property type="entry name" value="MFS general substrate transporter like domains"/>
    <property type="match status" value="1"/>
</dbReference>
<reference evidence="8 9" key="1">
    <citation type="submission" date="2024-09" db="EMBL/GenBank/DDBJ databases">
        <authorList>
            <person name="Sun Q."/>
            <person name="Mori K."/>
        </authorList>
    </citation>
    <scope>NUCLEOTIDE SEQUENCE [LARGE SCALE GENOMIC DNA]</scope>
    <source>
        <strain evidence="8 9">CICC 10874</strain>
    </source>
</reference>
<evidence type="ECO:0000256" key="2">
    <source>
        <dbReference type="ARBA" id="ARBA00022475"/>
    </source>
</evidence>
<proteinExistence type="predicted"/>
<feature type="transmembrane region" description="Helical" evidence="6">
    <location>
        <begin position="369"/>
        <end position="392"/>
    </location>
</feature>
<feature type="domain" description="Major facilitator superfamily (MFS) profile" evidence="7">
    <location>
        <begin position="21"/>
        <end position="395"/>
    </location>
</feature>
<feature type="transmembrane region" description="Helical" evidence="6">
    <location>
        <begin position="16"/>
        <end position="35"/>
    </location>
</feature>
<keyword evidence="3 6" id="KW-0812">Transmembrane</keyword>
<keyword evidence="5 6" id="KW-0472">Membrane</keyword>
<protein>
    <submittedName>
        <fullName evidence="8">MFS transporter</fullName>
    </submittedName>
</protein>
<feature type="transmembrane region" description="Helical" evidence="6">
    <location>
        <begin position="176"/>
        <end position="196"/>
    </location>
</feature>
<feature type="transmembrane region" description="Helical" evidence="6">
    <location>
        <begin position="283"/>
        <end position="302"/>
    </location>
</feature>
<keyword evidence="9" id="KW-1185">Reference proteome</keyword>
<evidence type="ECO:0000259" key="7">
    <source>
        <dbReference type="PROSITE" id="PS50850"/>
    </source>
</evidence>
<dbReference type="InterPro" id="IPR011701">
    <property type="entry name" value="MFS"/>
</dbReference>
<dbReference type="EMBL" id="JBHLSV010000003">
    <property type="protein sequence ID" value="MFC0672931.1"/>
    <property type="molecule type" value="Genomic_DNA"/>
</dbReference>
<comment type="caution">
    <text evidence="8">The sequence shown here is derived from an EMBL/GenBank/DDBJ whole genome shotgun (WGS) entry which is preliminary data.</text>
</comment>
<feature type="transmembrane region" description="Helical" evidence="6">
    <location>
        <begin position="217"/>
        <end position="239"/>
    </location>
</feature>
<evidence type="ECO:0000256" key="5">
    <source>
        <dbReference type="ARBA" id="ARBA00023136"/>
    </source>
</evidence>
<evidence type="ECO:0000256" key="4">
    <source>
        <dbReference type="ARBA" id="ARBA00022989"/>
    </source>
</evidence>
<accession>A0ABV6R7Z3</accession>
<gene>
    <name evidence="8" type="ORF">ACFFF6_03055</name>
</gene>
<sequence length="397" mass="40280">MQPAPAMVETTARSRAAQTAAVLSLAAGIFILITIEELPIGVLTVMSADLGVSPGVAGLAVTLPGLLAAVVAVLAPVAIGRLDRRLSLVIGLASVVLSCLLSVFAPTFGWLLAARVLTGVAIGMYWSVLPVVAMRQVAPEHRTRALTLAMSGTGAALVLGVPLTSWLGNTFGWRDSFAVVGVLAALVMAALLVLVRPVRSDEAISLSAMAGALRHRGVRYAAAMTGIIVTGQFITYSYVSPLLQGRAGVPATGVGAMLLVFGIAGLVGNFAVAPLLRRHPVHAVLTVALGIAGSLGVLWAAVHGPLAAALVMPLWGLFAGAASVSIQSFVSRAASEVEEPGTAINSAMFNIAIATGAAIGGQILDGLGLGAVVATTVGLALVGALISLRYLLRHVPR</sequence>
<name>A0ABV6R7Z3_9MICO</name>
<evidence type="ECO:0000256" key="6">
    <source>
        <dbReference type="SAM" id="Phobius"/>
    </source>
</evidence>
<feature type="transmembrane region" description="Helical" evidence="6">
    <location>
        <begin position="86"/>
        <end position="104"/>
    </location>
</feature>
<dbReference type="SUPFAM" id="SSF103473">
    <property type="entry name" value="MFS general substrate transporter"/>
    <property type="match status" value="1"/>
</dbReference>
<dbReference type="InterPro" id="IPR036259">
    <property type="entry name" value="MFS_trans_sf"/>
</dbReference>
<evidence type="ECO:0000313" key="8">
    <source>
        <dbReference type="EMBL" id="MFC0672931.1"/>
    </source>
</evidence>
<dbReference type="CDD" id="cd17324">
    <property type="entry name" value="MFS_NepI_like"/>
    <property type="match status" value="1"/>
</dbReference>
<dbReference type="InterPro" id="IPR050189">
    <property type="entry name" value="MFS_Efflux_Transporters"/>
</dbReference>
<dbReference type="PANTHER" id="PTHR43124:SF3">
    <property type="entry name" value="CHLORAMPHENICOL EFFLUX PUMP RV0191"/>
    <property type="match status" value="1"/>
</dbReference>
<feature type="transmembrane region" description="Helical" evidence="6">
    <location>
        <begin position="342"/>
        <end position="363"/>
    </location>
</feature>
<feature type="transmembrane region" description="Helical" evidence="6">
    <location>
        <begin position="308"/>
        <end position="330"/>
    </location>
</feature>
<organism evidence="8 9">
    <name type="scientific">Brachybacterium hainanense</name>
    <dbReference type="NCBI Taxonomy" id="1541174"/>
    <lineage>
        <taxon>Bacteria</taxon>
        <taxon>Bacillati</taxon>
        <taxon>Actinomycetota</taxon>
        <taxon>Actinomycetes</taxon>
        <taxon>Micrococcales</taxon>
        <taxon>Dermabacteraceae</taxon>
        <taxon>Brachybacterium</taxon>
    </lineage>
</organism>
<evidence type="ECO:0000313" key="9">
    <source>
        <dbReference type="Proteomes" id="UP001589793"/>
    </source>
</evidence>
<dbReference type="PANTHER" id="PTHR43124">
    <property type="entry name" value="PURINE EFFLUX PUMP PBUE"/>
    <property type="match status" value="1"/>
</dbReference>
<feature type="transmembrane region" description="Helical" evidence="6">
    <location>
        <begin position="145"/>
        <end position="164"/>
    </location>
</feature>
<keyword evidence="4 6" id="KW-1133">Transmembrane helix</keyword>